<proteinExistence type="predicted"/>
<gene>
    <name evidence="2" type="ORF">SAMN05192569_106316</name>
</gene>
<dbReference type="AlphaFoldDB" id="A0A1I0TUU1"/>
<sequence length="82" mass="9655">MVFEKPSARIYYGEKHCVKPGPQTPRPPKPLSQNSTESEHKPDKKCDHLYREFRVENASDIILTVYFYCQKCLDIQIKKIEL</sequence>
<feature type="region of interest" description="Disordered" evidence="1">
    <location>
        <begin position="15"/>
        <end position="43"/>
    </location>
</feature>
<dbReference type="EMBL" id="FOJS01000063">
    <property type="protein sequence ID" value="SFA55551.1"/>
    <property type="molecule type" value="Genomic_DNA"/>
</dbReference>
<evidence type="ECO:0000256" key="1">
    <source>
        <dbReference type="SAM" id="MobiDB-lite"/>
    </source>
</evidence>
<dbReference type="Proteomes" id="UP000198650">
    <property type="component" value="Unassembled WGS sequence"/>
</dbReference>
<evidence type="ECO:0000313" key="3">
    <source>
        <dbReference type="Proteomes" id="UP000198650"/>
    </source>
</evidence>
<reference evidence="3" key="1">
    <citation type="submission" date="2016-10" db="EMBL/GenBank/DDBJ databases">
        <authorList>
            <person name="Varghese N."/>
            <person name="Submissions S."/>
        </authorList>
    </citation>
    <scope>NUCLEOTIDE SEQUENCE [LARGE SCALE GENOMIC DNA]</scope>
    <source>
        <strain evidence="3">M1</strain>
    </source>
</reference>
<name>A0A1I0TUU1_9BACL</name>
<protein>
    <submittedName>
        <fullName evidence="2">Uncharacterized protein</fullName>
    </submittedName>
</protein>
<accession>A0A1I0TUU1</accession>
<organism evidence="2 3">
    <name type="scientific">Parageobacillus thermantarcticus</name>
    <dbReference type="NCBI Taxonomy" id="186116"/>
    <lineage>
        <taxon>Bacteria</taxon>
        <taxon>Bacillati</taxon>
        <taxon>Bacillota</taxon>
        <taxon>Bacilli</taxon>
        <taxon>Bacillales</taxon>
        <taxon>Anoxybacillaceae</taxon>
        <taxon>Parageobacillus</taxon>
    </lineage>
</organism>
<evidence type="ECO:0000313" key="2">
    <source>
        <dbReference type="EMBL" id="SFA55551.1"/>
    </source>
</evidence>
<keyword evidence="3" id="KW-1185">Reference proteome</keyword>